<organism evidence="3 4">
    <name type="scientific">Tritonibacter aquimaris</name>
    <dbReference type="NCBI Taxonomy" id="2663379"/>
    <lineage>
        <taxon>Bacteria</taxon>
        <taxon>Pseudomonadati</taxon>
        <taxon>Pseudomonadota</taxon>
        <taxon>Alphaproteobacteria</taxon>
        <taxon>Rhodobacterales</taxon>
        <taxon>Paracoccaceae</taxon>
        <taxon>Tritonibacter</taxon>
    </lineage>
</organism>
<evidence type="ECO:0000313" key="4">
    <source>
        <dbReference type="Proteomes" id="UP000436694"/>
    </source>
</evidence>
<keyword evidence="4" id="KW-1185">Reference proteome</keyword>
<feature type="transmembrane region" description="Helical" evidence="1">
    <location>
        <begin position="41"/>
        <end position="60"/>
    </location>
</feature>
<feature type="transmembrane region" description="Helical" evidence="1">
    <location>
        <begin position="12"/>
        <end position="29"/>
    </location>
</feature>
<name>A0A844AVQ8_9RHOB</name>
<dbReference type="EMBL" id="WIXK01000009">
    <property type="protein sequence ID" value="MQY43957.1"/>
    <property type="molecule type" value="Genomic_DNA"/>
</dbReference>
<reference evidence="3 4" key="1">
    <citation type="submission" date="2019-10" db="EMBL/GenBank/DDBJ databases">
        <title>Epibacterium sp. nov., isolated from seawater.</title>
        <authorList>
            <person name="Zhang X."/>
            <person name="Li N."/>
        </authorList>
    </citation>
    <scope>NUCLEOTIDE SEQUENCE [LARGE SCALE GENOMIC DNA]</scope>
    <source>
        <strain evidence="3 4">SM1969</strain>
    </source>
</reference>
<keyword evidence="1" id="KW-0812">Transmembrane</keyword>
<feature type="domain" description="DUF1468" evidence="2">
    <location>
        <begin position="9"/>
        <end position="142"/>
    </location>
</feature>
<feature type="transmembrane region" description="Helical" evidence="1">
    <location>
        <begin position="72"/>
        <end position="89"/>
    </location>
</feature>
<feature type="transmembrane region" description="Helical" evidence="1">
    <location>
        <begin position="116"/>
        <end position="137"/>
    </location>
</feature>
<protein>
    <recommendedName>
        <fullName evidence="2">DUF1468 domain-containing protein</fullName>
    </recommendedName>
</protein>
<dbReference type="InterPro" id="IPR009936">
    <property type="entry name" value="DUF1468"/>
</dbReference>
<keyword evidence="1" id="KW-1133">Transmembrane helix</keyword>
<dbReference type="Proteomes" id="UP000436694">
    <property type="component" value="Unassembled WGS sequence"/>
</dbReference>
<gene>
    <name evidence="3" type="ORF">GG681_15020</name>
</gene>
<accession>A0A844AVQ8</accession>
<keyword evidence="1" id="KW-0472">Membrane</keyword>
<feature type="transmembrane region" description="Helical" evidence="1">
    <location>
        <begin position="95"/>
        <end position="111"/>
    </location>
</feature>
<evidence type="ECO:0000259" key="2">
    <source>
        <dbReference type="Pfam" id="PF07331"/>
    </source>
</evidence>
<dbReference type="Pfam" id="PF07331">
    <property type="entry name" value="TctB"/>
    <property type="match status" value="1"/>
</dbReference>
<sequence>MPLSADRVTGGFFLFFGLALYFVVIPTYVETIEDSSWVRPGTIPNAIAVVLSVCGALLILKPTAHRVQGQREFLFAGLYFLLLAAGLLLMSYVGFVYAAPVIALVIMLMIGERRRLWLGVGVVALPAAIWLLVVQVLERALP</sequence>
<evidence type="ECO:0000256" key="1">
    <source>
        <dbReference type="SAM" id="Phobius"/>
    </source>
</evidence>
<dbReference type="RefSeq" id="WP_153548851.1">
    <property type="nucleotide sequence ID" value="NZ_WIXK01000009.1"/>
</dbReference>
<dbReference type="AlphaFoldDB" id="A0A844AVQ8"/>
<proteinExistence type="predicted"/>
<evidence type="ECO:0000313" key="3">
    <source>
        <dbReference type="EMBL" id="MQY43957.1"/>
    </source>
</evidence>
<comment type="caution">
    <text evidence="3">The sequence shown here is derived from an EMBL/GenBank/DDBJ whole genome shotgun (WGS) entry which is preliminary data.</text>
</comment>